<gene>
    <name evidence="2" type="ORF">Bpfe_001845</name>
</gene>
<feature type="compositionally biased region" description="Basic and acidic residues" evidence="1">
    <location>
        <begin position="1"/>
        <end position="18"/>
    </location>
</feature>
<feature type="region of interest" description="Disordered" evidence="1">
    <location>
        <begin position="1"/>
        <end position="63"/>
    </location>
</feature>
<keyword evidence="3" id="KW-1185">Reference proteome</keyword>
<evidence type="ECO:0000313" key="2">
    <source>
        <dbReference type="EMBL" id="KAK0068882.1"/>
    </source>
</evidence>
<proteinExistence type="predicted"/>
<evidence type="ECO:0000313" key="3">
    <source>
        <dbReference type="Proteomes" id="UP001233172"/>
    </source>
</evidence>
<reference evidence="2" key="1">
    <citation type="journal article" date="2023" name="PLoS Negl. Trop. Dis.">
        <title>A genome sequence for Biomphalaria pfeifferi, the major vector snail for the human-infecting parasite Schistosoma mansoni.</title>
        <authorList>
            <person name="Bu L."/>
            <person name="Lu L."/>
            <person name="Laidemitt M.R."/>
            <person name="Zhang S.M."/>
            <person name="Mutuku M."/>
            <person name="Mkoji G."/>
            <person name="Steinauer M."/>
            <person name="Loker E.S."/>
        </authorList>
    </citation>
    <scope>NUCLEOTIDE SEQUENCE</scope>
    <source>
        <strain evidence="2">KasaAsao</strain>
    </source>
</reference>
<name>A0AAD8FL03_BIOPF</name>
<feature type="compositionally biased region" description="Basic and acidic residues" evidence="1">
    <location>
        <begin position="44"/>
        <end position="63"/>
    </location>
</feature>
<dbReference type="EMBL" id="JASAOG010000004">
    <property type="protein sequence ID" value="KAK0068882.1"/>
    <property type="molecule type" value="Genomic_DNA"/>
</dbReference>
<evidence type="ECO:0000256" key="1">
    <source>
        <dbReference type="SAM" id="MobiDB-lite"/>
    </source>
</evidence>
<reference evidence="2" key="2">
    <citation type="submission" date="2023-04" db="EMBL/GenBank/DDBJ databases">
        <authorList>
            <person name="Bu L."/>
            <person name="Lu L."/>
            <person name="Laidemitt M.R."/>
            <person name="Zhang S.M."/>
            <person name="Mutuku M."/>
            <person name="Mkoji G."/>
            <person name="Steinauer M."/>
            <person name="Loker E.S."/>
        </authorList>
    </citation>
    <scope>NUCLEOTIDE SEQUENCE</scope>
    <source>
        <strain evidence="2">KasaAsao</strain>
        <tissue evidence="2">Whole Snail</tissue>
    </source>
</reference>
<accession>A0AAD8FL03</accession>
<dbReference type="AlphaFoldDB" id="A0AAD8FL03"/>
<organism evidence="2 3">
    <name type="scientific">Biomphalaria pfeifferi</name>
    <name type="common">Bloodfluke planorb</name>
    <name type="synonym">Freshwater snail</name>
    <dbReference type="NCBI Taxonomy" id="112525"/>
    <lineage>
        <taxon>Eukaryota</taxon>
        <taxon>Metazoa</taxon>
        <taxon>Spiralia</taxon>
        <taxon>Lophotrochozoa</taxon>
        <taxon>Mollusca</taxon>
        <taxon>Gastropoda</taxon>
        <taxon>Heterobranchia</taxon>
        <taxon>Euthyneura</taxon>
        <taxon>Panpulmonata</taxon>
        <taxon>Hygrophila</taxon>
        <taxon>Lymnaeoidea</taxon>
        <taxon>Planorbidae</taxon>
        <taxon>Biomphalaria</taxon>
    </lineage>
</organism>
<dbReference type="Proteomes" id="UP001233172">
    <property type="component" value="Unassembled WGS sequence"/>
</dbReference>
<comment type="caution">
    <text evidence="2">The sequence shown here is derived from an EMBL/GenBank/DDBJ whole genome shotgun (WGS) entry which is preliminary data.</text>
</comment>
<sequence>MVPLLQDDKRHPASDPELPHTSVDPSKPSCVVNPNHTLNGALGDIHDEGGSKKKEVQESNEEVKNLHRCHGVYDFALENN</sequence>
<protein>
    <submittedName>
        <fullName evidence="2">Uncharacterized protein</fullName>
    </submittedName>
</protein>